<accession>A0A4S3J2N9</accession>
<organism evidence="1 2">
    <name type="scientific">Aspergillus tanneri</name>
    <dbReference type="NCBI Taxonomy" id="1220188"/>
    <lineage>
        <taxon>Eukaryota</taxon>
        <taxon>Fungi</taxon>
        <taxon>Dikarya</taxon>
        <taxon>Ascomycota</taxon>
        <taxon>Pezizomycotina</taxon>
        <taxon>Eurotiomycetes</taxon>
        <taxon>Eurotiomycetidae</taxon>
        <taxon>Eurotiales</taxon>
        <taxon>Aspergillaceae</taxon>
        <taxon>Aspergillus</taxon>
        <taxon>Aspergillus subgen. Circumdati</taxon>
    </lineage>
</organism>
<evidence type="ECO:0000313" key="2">
    <source>
        <dbReference type="Proteomes" id="UP000308092"/>
    </source>
</evidence>
<protein>
    <recommendedName>
        <fullName evidence="3">Protein kinase domain-containing protein</fullName>
    </recommendedName>
</protein>
<sequence length="109" mass="11999">MGVPYYVRRRRRELCTTQIGLIDFGTAIFDDEYHHPEVTTPAFGAPEVSCVWDGAFPVIFGALAAKQLPNLPENLSPWVGGYHAANVFLGSNKHLQVYPGLHDCPGLSD</sequence>
<evidence type="ECO:0008006" key="3">
    <source>
        <dbReference type="Google" id="ProtNLM"/>
    </source>
</evidence>
<dbReference type="AlphaFoldDB" id="A0A4S3J2N9"/>
<dbReference type="VEuPathDB" id="FungiDB:EYZ11_012308"/>
<comment type="caution">
    <text evidence="1">The sequence shown here is derived from an EMBL/GenBank/DDBJ whole genome shotgun (WGS) entry which is preliminary data.</text>
</comment>
<keyword evidence="2" id="KW-1185">Reference proteome</keyword>
<dbReference type="Proteomes" id="UP000308092">
    <property type="component" value="Unassembled WGS sequence"/>
</dbReference>
<dbReference type="EMBL" id="SOSA01000896">
    <property type="protein sequence ID" value="THC88247.1"/>
    <property type="molecule type" value="Genomic_DNA"/>
</dbReference>
<gene>
    <name evidence="1" type="ORF">EYZ11_012308</name>
</gene>
<reference evidence="1 2" key="1">
    <citation type="submission" date="2019-03" db="EMBL/GenBank/DDBJ databases">
        <title>The genome sequence of a newly discovered highly antifungal drug resistant Aspergillus species, Aspergillus tanneri NIH 1004.</title>
        <authorList>
            <person name="Mounaud S."/>
            <person name="Singh I."/>
            <person name="Joardar V."/>
            <person name="Pakala S."/>
            <person name="Pakala S."/>
            <person name="Venepally P."/>
            <person name="Hoover J."/>
            <person name="Nierman W."/>
            <person name="Chung J."/>
            <person name="Losada L."/>
        </authorList>
    </citation>
    <scope>NUCLEOTIDE SEQUENCE [LARGE SCALE GENOMIC DNA]</scope>
    <source>
        <strain evidence="1 2">NIH1004</strain>
    </source>
</reference>
<proteinExistence type="predicted"/>
<name>A0A4S3J2N9_9EURO</name>
<dbReference type="Gene3D" id="1.10.510.10">
    <property type="entry name" value="Transferase(Phosphotransferase) domain 1"/>
    <property type="match status" value="1"/>
</dbReference>
<evidence type="ECO:0000313" key="1">
    <source>
        <dbReference type="EMBL" id="THC88247.1"/>
    </source>
</evidence>